<dbReference type="Gene3D" id="3.30.70.580">
    <property type="entry name" value="Pseudouridine synthase I, catalytic domain, N-terminal subdomain"/>
    <property type="match status" value="1"/>
</dbReference>
<dbReference type="InterPro" id="IPR020094">
    <property type="entry name" value="TruA/RsuA/RluB/E/F_N"/>
</dbReference>
<evidence type="ECO:0000256" key="1">
    <source>
        <dbReference type="ARBA" id="ARBA00009375"/>
    </source>
</evidence>
<name>A0A9N8YXA4_9GLOM</name>
<dbReference type="InterPro" id="IPR020095">
    <property type="entry name" value="PsdUridine_synth_TruA_C"/>
</dbReference>
<dbReference type="GO" id="GO:1990481">
    <property type="term" value="P:mRNA pseudouridine synthesis"/>
    <property type="evidence" value="ECO:0007669"/>
    <property type="project" value="TreeGrafter"/>
</dbReference>
<dbReference type="AlphaFoldDB" id="A0A9N8YXA4"/>
<feature type="domain" description="Pseudouridine synthase I TruA alpha/beta" evidence="6">
    <location>
        <begin position="386"/>
        <end position="489"/>
    </location>
</feature>
<dbReference type="InterPro" id="IPR020103">
    <property type="entry name" value="PsdUridine_synth_cat_dom_sf"/>
</dbReference>
<evidence type="ECO:0000313" key="8">
    <source>
        <dbReference type="Proteomes" id="UP000789706"/>
    </source>
</evidence>
<dbReference type="InterPro" id="IPR001406">
    <property type="entry name" value="PsdUridine_synth_TruA"/>
</dbReference>
<evidence type="ECO:0000259" key="6">
    <source>
        <dbReference type="Pfam" id="PF01416"/>
    </source>
</evidence>
<evidence type="ECO:0000256" key="5">
    <source>
        <dbReference type="SAM" id="MobiDB-lite"/>
    </source>
</evidence>
<feature type="compositionally biased region" description="Basic residues" evidence="5">
    <location>
        <begin position="151"/>
        <end position="161"/>
    </location>
</feature>
<dbReference type="Proteomes" id="UP000789706">
    <property type="component" value="Unassembled WGS sequence"/>
</dbReference>
<keyword evidence="2" id="KW-0819">tRNA processing</keyword>
<dbReference type="CDD" id="cd02568">
    <property type="entry name" value="PseudoU_synth_PUS1_PUS2"/>
    <property type="match status" value="1"/>
</dbReference>
<evidence type="ECO:0000256" key="3">
    <source>
        <dbReference type="ARBA" id="ARBA00023235"/>
    </source>
</evidence>
<dbReference type="PANTHER" id="PTHR11142:SF4">
    <property type="entry name" value="PSEUDOURIDYLATE SYNTHASE 1 HOMOLOG"/>
    <property type="match status" value="1"/>
</dbReference>
<comment type="similarity">
    <text evidence="1">Belongs to the tRNA pseudouridine synthase TruA family.</text>
</comment>
<protein>
    <submittedName>
        <fullName evidence="7">2889_t:CDS:1</fullName>
    </submittedName>
</protein>
<organism evidence="7 8">
    <name type="scientific">Diversispora eburnea</name>
    <dbReference type="NCBI Taxonomy" id="1213867"/>
    <lineage>
        <taxon>Eukaryota</taxon>
        <taxon>Fungi</taxon>
        <taxon>Fungi incertae sedis</taxon>
        <taxon>Mucoromycota</taxon>
        <taxon>Glomeromycotina</taxon>
        <taxon>Glomeromycetes</taxon>
        <taxon>Diversisporales</taxon>
        <taxon>Diversisporaceae</taxon>
        <taxon>Diversispora</taxon>
    </lineage>
</organism>
<dbReference type="GO" id="GO:0003723">
    <property type="term" value="F:RNA binding"/>
    <property type="evidence" value="ECO:0007669"/>
    <property type="project" value="InterPro"/>
</dbReference>
<dbReference type="InterPro" id="IPR020097">
    <property type="entry name" value="PsdUridine_synth_TruA_a/b_dom"/>
</dbReference>
<evidence type="ECO:0000313" key="7">
    <source>
        <dbReference type="EMBL" id="CAG8452376.1"/>
    </source>
</evidence>
<feature type="binding site" evidence="4">
    <location>
        <position position="289"/>
    </location>
    <ligand>
        <name>substrate</name>
    </ligand>
</feature>
<dbReference type="GO" id="GO:0031119">
    <property type="term" value="P:tRNA pseudouridine synthesis"/>
    <property type="evidence" value="ECO:0007669"/>
    <property type="project" value="InterPro"/>
</dbReference>
<proteinExistence type="inferred from homology"/>
<gene>
    <name evidence="7" type="ORF">DEBURN_LOCUS2217</name>
</gene>
<dbReference type="EMBL" id="CAJVPK010000116">
    <property type="protein sequence ID" value="CAG8452376.1"/>
    <property type="molecule type" value="Genomic_DNA"/>
</dbReference>
<dbReference type="GO" id="GO:0009982">
    <property type="term" value="F:pseudouridine synthase activity"/>
    <property type="evidence" value="ECO:0007669"/>
    <property type="project" value="InterPro"/>
</dbReference>
<keyword evidence="3" id="KW-0413">Isomerase</keyword>
<dbReference type="SUPFAM" id="SSF55120">
    <property type="entry name" value="Pseudouridine synthase"/>
    <property type="match status" value="1"/>
</dbReference>
<comment type="caution">
    <text evidence="7">The sequence shown here is derived from an EMBL/GenBank/DDBJ whole genome shotgun (WGS) entry which is preliminary data.</text>
</comment>
<dbReference type="GO" id="GO:0005634">
    <property type="term" value="C:nucleus"/>
    <property type="evidence" value="ECO:0007669"/>
    <property type="project" value="TreeGrafter"/>
</dbReference>
<accession>A0A9N8YXA4</accession>
<dbReference type="FunFam" id="3.30.70.660:FF:000002">
    <property type="entry name" value="tRNA pseudouridine synthase"/>
    <property type="match status" value="1"/>
</dbReference>
<feature type="compositionally biased region" description="Basic and acidic residues" evidence="5">
    <location>
        <begin position="113"/>
        <end position="128"/>
    </location>
</feature>
<dbReference type="InterPro" id="IPR041708">
    <property type="entry name" value="PUS1/PUS2-like"/>
</dbReference>
<evidence type="ECO:0000256" key="4">
    <source>
        <dbReference type="PIRSR" id="PIRSR641708-2"/>
    </source>
</evidence>
<reference evidence="7" key="1">
    <citation type="submission" date="2021-06" db="EMBL/GenBank/DDBJ databases">
        <authorList>
            <person name="Kallberg Y."/>
            <person name="Tangrot J."/>
            <person name="Rosling A."/>
        </authorList>
    </citation>
    <scope>NUCLEOTIDE SEQUENCE</scope>
    <source>
        <strain evidence="7">AZ414A</strain>
    </source>
</reference>
<dbReference type="Gene3D" id="3.30.70.660">
    <property type="entry name" value="Pseudouridine synthase I, catalytic domain, C-terminal subdomain"/>
    <property type="match status" value="1"/>
</dbReference>
<sequence length="520" mass="60658">MLVRRPSTFNTFHYLKFNFYVRQSVLFFRSDNINYTYSYSINTINTSTEQAKPDLSMNNATIERVKSEFSMNTSSTEQTNSNLAINQTNSDLIKRKTSEIRVPETSLEAEETTLIKEEETYKKPKLEEIQQQQPPPSGRKKYTTAKDRREHKTKNFKNRHGNRLDEDIKKKSRTNDENNNNDNKEIELKNEINENGDDKVNDEKKEPRKPKKKVAVLLGFCGTGYQGMQINRNAKTIEEELFKAFVAAVDIPDVVEKINEHLPEQIRVWGFVKTIRSFHAKTLCDSRIYEYLIPTYVFVPYVQSSINQTEKNLKKEINLSNINPDIQKENFNNSLENCSDIQQESNKSSNIRRIIEVPLTTSEEMIEKRKYRIPSETLDYVRQCFKAYEGTHNFHNFTIGRNPKERSCNRFITSFEVCEPKIINNCEWLSLKVHGQSFMLHQIRKMVALIVMMVRTTTPVTLIPRTFDPIKINIPKAPALGLLLEQPVFKSYNKKCMGNGKGLIEFEKHQIQEEEFTNNT</sequence>
<feature type="compositionally biased region" description="Basic and acidic residues" evidence="5">
    <location>
        <begin position="162"/>
        <end position="206"/>
    </location>
</feature>
<dbReference type="Pfam" id="PF01416">
    <property type="entry name" value="PseudoU_synth_1"/>
    <property type="match status" value="1"/>
</dbReference>
<dbReference type="PANTHER" id="PTHR11142">
    <property type="entry name" value="PSEUDOURIDYLATE SYNTHASE"/>
    <property type="match status" value="1"/>
</dbReference>
<evidence type="ECO:0000256" key="2">
    <source>
        <dbReference type="ARBA" id="ARBA00022694"/>
    </source>
</evidence>
<dbReference type="OrthoDB" id="10256309at2759"/>
<keyword evidence="8" id="KW-1185">Reference proteome</keyword>
<feature type="region of interest" description="Disordered" evidence="5">
    <location>
        <begin position="104"/>
        <end position="210"/>
    </location>
</feature>